<proteinExistence type="predicted"/>
<organism evidence="1">
    <name type="scientific">Rhizophora mucronata</name>
    <name type="common">Asiatic mangrove</name>
    <dbReference type="NCBI Taxonomy" id="61149"/>
    <lineage>
        <taxon>Eukaryota</taxon>
        <taxon>Viridiplantae</taxon>
        <taxon>Streptophyta</taxon>
        <taxon>Embryophyta</taxon>
        <taxon>Tracheophyta</taxon>
        <taxon>Spermatophyta</taxon>
        <taxon>Magnoliopsida</taxon>
        <taxon>eudicotyledons</taxon>
        <taxon>Gunneridae</taxon>
        <taxon>Pentapetalae</taxon>
        <taxon>rosids</taxon>
        <taxon>fabids</taxon>
        <taxon>Malpighiales</taxon>
        <taxon>Rhizophoraceae</taxon>
        <taxon>Rhizophora</taxon>
    </lineage>
</organism>
<dbReference type="AlphaFoldDB" id="A0A2P2Q0W5"/>
<sequence>MDARLLVVELTAKALRLETSGGQRILIGYKGLVQKHGAIVVGLLLLQLSQSSEAGLGKGLGIGQEVFGIELGLGCE</sequence>
<reference evidence="1" key="1">
    <citation type="submission" date="2018-02" db="EMBL/GenBank/DDBJ databases">
        <title>Rhizophora mucronata_Transcriptome.</title>
        <authorList>
            <person name="Meera S.P."/>
            <person name="Sreeshan A."/>
            <person name="Augustine A."/>
        </authorList>
    </citation>
    <scope>NUCLEOTIDE SEQUENCE</scope>
    <source>
        <tissue evidence="1">Leaf</tissue>
    </source>
</reference>
<dbReference type="EMBL" id="GGEC01080109">
    <property type="protein sequence ID" value="MBX60593.1"/>
    <property type="molecule type" value="Transcribed_RNA"/>
</dbReference>
<evidence type="ECO:0000313" key="1">
    <source>
        <dbReference type="EMBL" id="MBX60593.1"/>
    </source>
</evidence>
<protein>
    <submittedName>
        <fullName evidence="1">WRKY transcription factor</fullName>
    </submittedName>
</protein>
<accession>A0A2P2Q0W5</accession>
<name>A0A2P2Q0W5_RHIMU</name>